<dbReference type="STRING" id="545695.TREAZ_1703"/>
<keyword evidence="3" id="KW-0479">Metal-binding</keyword>
<evidence type="ECO:0000313" key="7">
    <source>
        <dbReference type="EMBL" id="AEF80093.1"/>
    </source>
</evidence>
<gene>
    <name evidence="7" type="ordered locus">TREAZ_1703</name>
</gene>
<dbReference type="SFLD" id="SFLDS00029">
    <property type="entry name" value="Radical_SAM"/>
    <property type="match status" value="1"/>
</dbReference>
<keyword evidence="2" id="KW-0949">S-adenosyl-L-methionine</keyword>
<dbReference type="KEGG" id="taz:TREAZ_1703"/>
<dbReference type="AlphaFoldDB" id="F5YCQ0"/>
<keyword evidence="4" id="KW-0408">Iron</keyword>
<feature type="domain" description="Radical SAM core" evidence="6">
    <location>
        <begin position="342"/>
        <end position="570"/>
    </location>
</feature>
<sequence>MNSHPLKEAVLIQPPFVQLNSPYPALYYLRAFLEKEGYKPIVKDHSIGLFERIFCRQGLERIFEDARNAAEIPGRFSNEQIRYNAERFLSEEKLWIASIDRLVNFLKGRDREWGHLLALANGSVPGGPRFDACIDEYSGDVPPDAAKILGSRLLEDLADFITVVLDPGFSLIRYVPTLNENYAAGFAHFENVEKSLDGYIMQTFYLPFLEEEWDSLKLEEPFLLGLTIPFPGCLTGALVCAASAKRRFGEKVVTCAGGGYINTELRFMKVKGFYNYFDCLSIDRGYGFLSSVMKGLDINTISTNTKCIDDDAVAKVFPDYTGVDFFRYLCPVDDANAMHRLWSDGRWIKAYLAHGCYWHSCSFCDVTLDYIKHFIPVDVEALFHHLVDQANNTGIRGVHLVDEAAPVQSLLKLALLNREAGLPLNFWGNIRFEKAFTPDIAAMLALGGLTGVSAGIEVATEAGLRRLGKGIELKDIVKACAAFKEAGILTHAYLIFGYWDEDEQEIIDSAEILRQFFANGLLDSAFWHKFTLTRHSRIYAEKQRGLHPKLKISGDEEYPNRFALNDLSFEGEDKFAKYSEPLDSLLSSWMAHGINPSDTQSPVMAGFPFKVKKPSVPPDLVQALLDEYALGRNMEREALPENITENSGKARVIFLGSQPMLNVERNTLKWRWRLADHELKLPRNTGASADGAKIIDSLVNLLETASCGEGIKTQKFYEGLECIPGLNAAQTWRQLRQSGLAEWK</sequence>
<evidence type="ECO:0000256" key="5">
    <source>
        <dbReference type="ARBA" id="ARBA00023014"/>
    </source>
</evidence>
<dbReference type="GO" id="GO:0003824">
    <property type="term" value="F:catalytic activity"/>
    <property type="evidence" value="ECO:0007669"/>
    <property type="project" value="InterPro"/>
</dbReference>
<dbReference type="GO" id="GO:0051536">
    <property type="term" value="F:iron-sulfur cluster binding"/>
    <property type="evidence" value="ECO:0007669"/>
    <property type="project" value="UniProtKB-KW"/>
</dbReference>
<protein>
    <submittedName>
        <fullName evidence="7">Radical SAM</fullName>
    </submittedName>
</protein>
<dbReference type="PANTHER" id="PTHR43409">
    <property type="entry name" value="ANAEROBIC MAGNESIUM-PROTOPORPHYRIN IX MONOMETHYL ESTER CYCLASE-RELATED"/>
    <property type="match status" value="1"/>
</dbReference>
<evidence type="ECO:0000259" key="6">
    <source>
        <dbReference type="PROSITE" id="PS51918"/>
    </source>
</evidence>
<reference evidence="8" key="1">
    <citation type="submission" date="2009-12" db="EMBL/GenBank/DDBJ databases">
        <title>Complete sequence of Treponema azotonutricium strain ZAS-9.</title>
        <authorList>
            <person name="Tetu S.G."/>
            <person name="Matson E."/>
            <person name="Ren Q."/>
            <person name="Seshadri R."/>
            <person name="Elbourne L."/>
            <person name="Hassan K.A."/>
            <person name="Durkin A."/>
            <person name="Radune D."/>
            <person name="Mohamoud Y."/>
            <person name="Shay R."/>
            <person name="Jin S."/>
            <person name="Zhang X."/>
            <person name="Lucey K."/>
            <person name="Ballor N.R."/>
            <person name="Ottesen E."/>
            <person name="Rosenthal R."/>
            <person name="Allen A."/>
            <person name="Leadbetter J.R."/>
            <person name="Paulsen I.T."/>
        </authorList>
    </citation>
    <scope>NUCLEOTIDE SEQUENCE [LARGE SCALE GENOMIC DNA]</scope>
    <source>
        <strain evidence="8">ATCC BAA-888 / DSM 13862 / ZAS-9</strain>
    </source>
</reference>
<reference evidence="7 8" key="2">
    <citation type="journal article" date="2011" name="ISME J.">
        <title>RNA-seq reveals cooperative metabolic interactions between two termite-gut spirochete species in co-culture.</title>
        <authorList>
            <person name="Rosenthal A.Z."/>
            <person name="Matson E.G."/>
            <person name="Eldar A."/>
            <person name="Leadbetter J.R."/>
        </authorList>
    </citation>
    <scope>NUCLEOTIDE SEQUENCE [LARGE SCALE GENOMIC DNA]</scope>
    <source>
        <strain evidence="8">ATCC BAA-888 / DSM 13862 / ZAS-9</strain>
    </source>
</reference>
<dbReference type="SUPFAM" id="SSF102114">
    <property type="entry name" value="Radical SAM enzymes"/>
    <property type="match status" value="1"/>
</dbReference>
<dbReference type="InterPro" id="IPR007197">
    <property type="entry name" value="rSAM"/>
</dbReference>
<comment type="cofactor">
    <cofactor evidence="1">
        <name>[4Fe-4S] cluster</name>
        <dbReference type="ChEBI" id="CHEBI:49883"/>
    </cofactor>
</comment>
<keyword evidence="5" id="KW-0411">Iron-sulfur</keyword>
<evidence type="ECO:0000256" key="2">
    <source>
        <dbReference type="ARBA" id="ARBA00022691"/>
    </source>
</evidence>
<dbReference type="RefSeq" id="WP_015710321.1">
    <property type="nucleotide sequence ID" value="NC_015577.1"/>
</dbReference>
<dbReference type="PANTHER" id="PTHR43409:SF4">
    <property type="entry name" value="RADICAL SAM SUPERFAMILY PROTEIN"/>
    <property type="match status" value="1"/>
</dbReference>
<evidence type="ECO:0000313" key="8">
    <source>
        <dbReference type="Proteomes" id="UP000009222"/>
    </source>
</evidence>
<dbReference type="InterPro" id="IPR058240">
    <property type="entry name" value="rSAM_sf"/>
</dbReference>
<dbReference type="InterPro" id="IPR006638">
    <property type="entry name" value="Elp3/MiaA/NifB-like_rSAM"/>
</dbReference>
<dbReference type="InParanoid" id="F5YCQ0"/>
<accession>F5YCQ0</accession>
<evidence type="ECO:0000256" key="3">
    <source>
        <dbReference type="ARBA" id="ARBA00022723"/>
    </source>
</evidence>
<keyword evidence="8" id="KW-1185">Reference proteome</keyword>
<dbReference type="InterPro" id="IPR051198">
    <property type="entry name" value="BchE-like"/>
</dbReference>
<dbReference type="HOGENOM" id="CLU_018720_0_0_12"/>
<evidence type="ECO:0000256" key="4">
    <source>
        <dbReference type="ARBA" id="ARBA00023004"/>
    </source>
</evidence>
<evidence type="ECO:0000256" key="1">
    <source>
        <dbReference type="ARBA" id="ARBA00001966"/>
    </source>
</evidence>
<dbReference type="EMBL" id="CP001841">
    <property type="protein sequence ID" value="AEF80093.1"/>
    <property type="molecule type" value="Genomic_DNA"/>
</dbReference>
<name>F5YCQ0_LEAAZ</name>
<dbReference type="SFLD" id="SFLDG01082">
    <property type="entry name" value="B12-binding_domain_containing"/>
    <property type="match status" value="1"/>
</dbReference>
<dbReference type="eggNOG" id="COG1032">
    <property type="taxonomic scope" value="Bacteria"/>
</dbReference>
<organism evidence="7 8">
    <name type="scientific">Leadbettera azotonutricia (strain ATCC BAA-888 / DSM 13862 / ZAS-9)</name>
    <name type="common">Treponema azotonutricium</name>
    <dbReference type="NCBI Taxonomy" id="545695"/>
    <lineage>
        <taxon>Bacteria</taxon>
        <taxon>Pseudomonadati</taxon>
        <taxon>Spirochaetota</taxon>
        <taxon>Spirochaetia</taxon>
        <taxon>Spirochaetales</taxon>
        <taxon>Breznakiellaceae</taxon>
        <taxon>Leadbettera</taxon>
    </lineage>
</organism>
<proteinExistence type="predicted"/>
<dbReference type="GO" id="GO:0046872">
    <property type="term" value="F:metal ion binding"/>
    <property type="evidence" value="ECO:0007669"/>
    <property type="project" value="UniProtKB-KW"/>
</dbReference>
<dbReference type="Proteomes" id="UP000009222">
    <property type="component" value="Chromosome"/>
</dbReference>
<dbReference type="PROSITE" id="PS51918">
    <property type="entry name" value="RADICAL_SAM"/>
    <property type="match status" value="1"/>
</dbReference>
<dbReference type="SMART" id="SM00729">
    <property type="entry name" value="Elp3"/>
    <property type="match status" value="1"/>
</dbReference>